<organism evidence="1 2">
    <name type="scientific">Danio rerio</name>
    <name type="common">Zebrafish</name>
    <name type="synonym">Brachydanio rerio</name>
    <dbReference type="NCBI Taxonomy" id="7955"/>
    <lineage>
        <taxon>Eukaryota</taxon>
        <taxon>Metazoa</taxon>
        <taxon>Chordata</taxon>
        <taxon>Craniata</taxon>
        <taxon>Vertebrata</taxon>
        <taxon>Euteleostomi</taxon>
        <taxon>Actinopterygii</taxon>
        <taxon>Neopterygii</taxon>
        <taxon>Teleostei</taxon>
        <taxon>Ostariophysi</taxon>
        <taxon>Cypriniformes</taxon>
        <taxon>Danionidae</taxon>
        <taxon>Danioninae</taxon>
        <taxon>Danio</taxon>
    </lineage>
</organism>
<reference evidence="2" key="1">
    <citation type="submission" date="2025-08" db="UniProtKB">
        <authorList>
            <consortium name="RefSeq"/>
        </authorList>
    </citation>
    <scope>IDENTIFICATION</scope>
    <source>
        <strain evidence="2">Tuebingen</strain>
        <tissue evidence="2">Fibroblasts and whole tissue</tissue>
    </source>
</reference>
<name>A0AC58HZT7_DANRE</name>
<evidence type="ECO:0000313" key="2">
    <source>
        <dbReference type="RefSeq" id="XP_073787498.1"/>
    </source>
</evidence>
<sequence>MTGENRILMSDRESPQKLLSACISFDEYYLLELQVLPQVFPSGVSRQICLRKREEAESKAREKAEKQRIEREKHFQKEELECLERKKRLEEIMKRTRKSDAGAQKDVKTSTQVNGRVTDSVIQKNPSEALQTGATNQSPMNSLSWDAAPVINGAPPTKHQNGLSSNGDAADFEEIIKLSNHSGNSGQSQPADPIMAFEGGEPFMMKAGPMKPQHVAEVL</sequence>
<dbReference type="RefSeq" id="XP_073787498.1">
    <property type="nucleotide sequence ID" value="XM_073931397.1"/>
</dbReference>
<accession>A0AC58HZT7</accession>
<protein>
    <submittedName>
        <fullName evidence="2">Uncharacterized protein si:ch73-281i18.3 isoform X1</fullName>
    </submittedName>
</protein>
<keyword evidence="1" id="KW-1185">Reference proteome</keyword>
<evidence type="ECO:0000313" key="1">
    <source>
        <dbReference type="Proteomes" id="UP000000437"/>
    </source>
</evidence>
<dbReference type="Proteomes" id="UP000000437">
    <property type="component" value="Chromosome 19"/>
</dbReference>
<proteinExistence type="predicted"/>
<gene>
    <name evidence="2" type="primary">si:ch73-281i18.3</name>
</gene>